<evidence type="ECO:0008006" key="3">
    <source>
        <dbReference type="Google" id="ProtNLM"/>
    </source>
</evidence>
<name>V5WEA2_9SPIO</name>
<dbReference type="AlphaFoldDB" id="V5WEA2"/>
<sequence>MVFLIIPVWAVETDIQLFRGGLLWQGQSQETDFTGGDANGISASQIITYAGTGVTISFSDFLGIAPALDLYTDEMVYLEDYGRAFPTQKTTGSFTGPVAVLLALNLNIPWYMQVDISSITSFSLAAGPGLLFRIPVIPLDGTESMSEISNYTLGRGRWINLQFEPALNFRINDWFGFSVGSKVILPIWHLWDGSDLPFWDSLSAGTMIRMNILM</sequence>
<organism evidence="1 2">
    <name type="scientific">Salinispira pacifica</name>
    <dbReference type="NCBI Taxonomy" id="1307761"/>
    <lineage>
        <taxon>Bacteria</taxon>
        <taxon>Pseudomonadati</taxon>
        <taxon>Spirochaetota</taxon>
        <taxon>Spirochaetia</taxon>
        <taxon>Spirochaetales</taxon>
        <taxon>Spirochaetaceae</taxon>
        <taxon>Salinispira</taxon>
    </lineage>
</organism>
<dbReference type="EMBL" id="CP006939">
    <property type="protein sequence ID" value="AHC13481.1"/>
    <property type="molecule type" value="Genomic_DNA"/>
</dbReference>
<dbReference type="KEGG" id="slr:L21SP2_0035"/>
<accession>V5WEA2</accession>
<proteinExistence type="predicted"/>
<dbReference type="HOGENOM" id="CLU_1288127_0_0_12"/>
<gene>
    <name evidence="1" type="ORF">L21SP2_0035</name>
</gene>
<evidence type="ECO:0000313" key="2">
    <source>
        <dbReference type="Proteomes" id="UP000018680"/>
    </source>
</evidence>
<dbReference type="Proteomes" id="UP000018680">
    <property type="component" value="Chromosome"/>
</dbReference>
<dbReference type="STRING" id="1307761.L21SP2_0035"/>
<protein>
    <recommendedName>
        <fullName evidence="3">Outer membrane protein beta-barrel domain-containing protein</fullName>
    </recommendedName>
</protein>
<reference evidence="1 2" key="1">
    <citation type="journal article" date="2015" name="Stand. Genomic Sci.">
        <title>Complete genome sequence and description of Salinispira pacifica gen. nov., sp. nov., a novel spirochaete isolated form a hypersaline microbial mat.</title>
        <authorList>
            <person name="Ben Hania W."/>
            <person name="Joseph M."/>
            <person name="Schumann P."/>
            <person name="Bunk B."/>
            <person name="Fiebig A."/>
            <person name="Sproer C."/>
            <person name="Klenk H.P."/>
            <person name="Fardeau M.L."/>
            <person name="Spring S."/>
        </authorList>
    </citation>
    <scope>NUCLEOTIDE SEQUENCE [LARGE SCALE GENOMIC DNA]</scope>
    <source>
        <strain evidence="1 2">L21-RPul-D2</strain>
    </source>
</reference>
<keyword evidence="2" id="KW-1185">Reference proteome</keyword>
<evidence type="ECO:0000313" key="1">
    <source>
        <dbReference type="EMBL" id="AHC13481.1"/>
    </source>
</evidence>